<reference evidence="3" key="1">
    <citation type="submission" date="2021-01" db="UniProtKB">
        <authorList>
            <consortium name="EnsemblMetazoa"/>
        </authorList>
    </citation>
    <scope>IDENTIFICATION</scope>
</reference>
<dbReference type="InParanoid" id="A0A7M6UVY6"/>
<keyword evidence="1" id="KW-0732">Signal</keyword>
<feature type="chain" id="PRO_5029884896" description="Kazal-like domain-containing protein" evidence="1">
    <location>
        <begin position="26"/>
        <end position="86"/>
    </location>
</feature>
<dbReference type="Gene3D" id="3.30.60.30">
    <property type="match status" value="1"/>
</dbReference>
<dbReference type="CDD" id="cd00104">
    <property type="entry name" value="KAZAL_FS"/>
    <property type="match status" value="1"/>
</dbReference>
<gene>
    <name evidence="3" type="primary">100116651</name>
</gene>
<proteinExistence type="predicted"/>
<feature type="signal peptide" evidence="1">
    <location>
        <begin position="1"/>
        <end position="25"/>
    </location>
</feature>
<dbReference type="Proteomes" id="UP000002358">
    <property type="component" value="Chromosome 4"/>
</dbReference>
<dbReference type="SUPFAM" id="SSF100895">
    <property type="entry name" value="Kazal-type serine protease inhibitors"/>
    <property type="match status" value="1"/>
</dbReference>
<evidence type="ECO:0000313" key="4">
    <source>
        <dbReference type="Proteomes" id="UP000002358"/>
    </source>
</evidence>
<keyword evidence="4" id="KW-1185">Reference proteome</keyword>
<feature type="domain" description="Kazal-like" evidence="2">
    <location>
        <begin position="27"/>
        <end position="82"/>
    </location>
</feature>
<dbReference type="AlphaFoldDB" id="A0A7M6UVY6"/>
<evidence type="ECO:0000256" key="1">
    <source>
        <dbReference type="SAM" id="SignalP"/>
    </source>
</evidence>
<dbReference type="InterPro" id="IPR036058">
    <property type="entry name" value="Kazal_dom_sf"/>
</dbReference>
<evidence type="ECO:0000313" key="3">
    <source>
        <dbReference type="EnsemblMetazoa" id="NP_001155176"/>
    </source>
</evidence>
<dbReference type="SMR" id="A0A7M6UVY6"/>
<evidence type="ECO:0000259" key="2">
    <source>
        <dbReference type="PROSITE" id="PS51465"/>
    </source>
</evidence>
<protein>
    <recommendedName>
        <fullName evidence="2">Kazal-like domain-containing protein</fullName>
    </recommendedName>
</protein>
<dbReference type="InterPro" id="IPR002350">
    <property type="entry name" value="Kazal_dom"/>
</dbReference>
<dbReference type="KEGG" id="nvi:100116651"/>
<dbReference type="PROSITE" id="PS51465">
    <property type="entry name" value="KAZAL_2"/>
    <property type="match status" value="1"/>
</dbReference>
<organism evidence="3 4">
    <name type="scientific">Nasonia vitripennis</name>
    <name type="common">Parasitic wasp</name>
    <dbReference type="NCBI Taxonomy" id="7425"/>
    <lineage>
        <taxon>Eukaryota</taxon>
        <taxon>Metazoa</taxon>
        <taxon>Ecdysozoa</taxon>
        <taxon>Arthropoda</taxon>
        <taxon>Hexapoda</taxon>
        <taxon>Insecta</taxon>
        <taxon>Pterygota</taxon>
        <taxon>Neoptera</taxon>
        <taxon>Endopterygota</taxon>
        <taxon>Hymenoptera</taxon>
        <taxon>Apocrita</taxon>
        <taxon>Proctotrupomorpha</taxon>
        <taxon>Chalcidoidea</taxon>
        <taxon>Pteromalidae</taxon>
        <taxon>Pteromalinae</taxon>
        <taxon>Nasonia</taxon>
    </lineage>
</organism>
<dbReference type="EnsemblMetazoa" id="NM_001161704">
    <property type="protein sequence ID" value="NP_001155176"/>
    <property type="gene ID" value="LOC100116651"/>
</dbReference>
<sequence length="86" mass="9985">MSKLPMYIVFFFCLVYSIIPQTVYGDTAGERACMLSRCFNEIDLVEVCGSDGHTWPSMQYMRCSNECKNMNVQFVHYGRCGRWNFG</sequence>
<accession>A0A7M6UVY6</accession>
<name>A0A7M6UVY6_NASVI</name>